<dbReference type="AlphaFoldDB" id="A0A841Q964"/>
<feature type="transmembrane region" description="Helical" evidence="1">
    <location>
        <begin position="57"/>
        <end position="74"/>
    </location>
</feature>
<keyword evidence="1" id="KW-1133">Transmembrane helix</keyword>
<feature type="transmembrane region" description="Helical" evidence="1">
    <location>
        <begin position="26"/>
        <end position="50"/>
    </location>
</feature>
<name>A0A841Q964_9BACI</name>
<dbReference type="EMBL" id="JACHGH010000012">
    <property type="protein sequence ID" value="MBB6454844.1"/>
    <property type="molecule type" value="Genomic_DNA"/>
</dbReference>
<reference evidence="2 3" key="1">
    <citation type="submission" date="2020-08" db="EMBL/GenBank/DDBJ databases">
        <title>Genomic Encyclopedia of Type Strains, Phase IV (KMG-IV): sequencing the most valuable type-strain genomes for metagenomic binning, comparative biology and taxonomic classification.</title>
        <authorList>
            <person name="Goeker M."/>
        </authorList>
    </citation>
    <scope>NUCLEOTIDE SEQUENCE [LARGE SCALE GENOMIC DNA]</scope>
    <source>
        <strain evidence="2 3">DSM 19612</strain>
    </source>
</reference>
<keyword evidence="3" id="KW-1185">Reference proteome</keyword>
<protein>
    <submittedName>
        <fullName evidence="2">Uncharacterized protein</fullName>
    </submittedName>
</protein>
<sequence>MQFNNLKDWFIETGKLSPLGITDSHLHFFFGLISIFFIYYVFSPLIRWLVELQWSKVLTYMLGSMMALFLWTFVEFYQGANGTGNMEFSDLASSVLAIIVFGVSLFIIHLVQSFVRHIREKNKKNMQPQKNV</sequence>
<dbReference type="Proteomes" id="UP000581688">
    <property type="component" value="Unassembled WGS sequence"/>
</dbReference>
<comment type="caution">
    <text evidence="2">The sequence shown here is derived from an EMBL/GenBank/DDBJ whole genome shotgun (WGS) entry which is preliminary data.</text>
</comment>
<organism evidence="2 3">
    <name type="scientific">Salirhabdus euzebyi</name>
    <dbReference type="NCBI Taxonomy" id="394506"/>
    <lineage>
        <taxon>Bacteria</taxon>
        <taxon>Bacillati</taxon>
        <taxon>Bacillota</taxon>
        <taxon>Bacilli</taxon>
        <taxon>Bacillales</taxon>
        <taxon>Bacillaceae</taxon>
        <taxon>Salirhabdus</taxon>
    </lineage>
</organism>
<gene>
    <name evidence="2" type="ORF">HNQ94_003333</name>
</gene>
<evidence type="ECO:0000313" key="2">
    <source>
        <dbReference type="EMBL" id="MBB6454844.1"/>
    </source>
</evidence>
<keyword evidence="1" id="KW-0812">Transmembrane</keyword>
<evidence type="ECO:0000313" key="3">
    <source>
        <dbReference type="Proteomes" id="UP000581688"/>
    </source>
</evidence>
<feature type="transmembrane region" description="Helical" evidence="1">
    <location>
        <begin position="94"/>
        <end position="115"/>
    </location>
</feature>
<accession>A0A841Q964</accession>
<proteinExistence type="predicted"/>
<keyword evidence="1" id="KW-0472">Membrane</keyword>
<dbReference type="RefSeq" id="WP_174498027.1">
    <property type="nucleotide sequence ID" value="NZ_CADDWK010000028.1"/>
</dbReference>
<evidence type="ECO:0000256" key="1">
    <source>
        <dbReference type="SAM" id="Phobius"/>
    </source>
</evidence>